<comment type="caution">
    <text evidence="8">The sequence shown here is derived from an EMBL/GenBank/DDBJ whole genome shotgun (WGS) entry which is preliminary data.</text>
</comment>
<dbReference type="Proteomes" id="UP001244297">
    <property type="component" value="Unassembled WGS sequence"/>
</dbReference>
<dbReference type="PANTHER" id="PTHR30629:SF2">
    <property type="entry name" value="PROPHAGE INTEGRASE INTS-RELATED"/>
    <property type="match status" value="1"/>
</dbReference>
<evidence type="ECO:0000256" key="4">
    <source>
        <dbReference type="ARBA" id="ARBA00023172"/>
    </source>
</evidence>
<evidence type="ECO:0000313" key="9">
    <source>
        <dbReference type="Proteomes" id="UP001244297"/>
    </source>
</evidence>
<feature type="domain" description="Core-binding (CB)" evidence="7">
    <location>
        <begin position="97"/>
        <end position="177"/>
    </location>
</feature>
<keyword evidence="4" id="KW-0233">DNA recombination</keyword>
<protein>
    <submittedName>
        <fullName evidence="8">Site-specific integrase</fullName>
    </submittedName>
</protein>
<evidence type="ECO:0000256" key="5">
    <source>
        <dbReference type="PROSITE-ProRule" id="PRU01248"/>
    </source>
</evidence>
<dbReference type="InterPro" id="IPR011010">
    <property type="entry name" value="DNA_brk_join_enz"/>
</dbReference>
<comment type="similarity">
    <text evidence="1">Belongs to the 'phage' integrase family.</text>
</comment>
<evidence type="ECO:0000259" key="7">
    <source>
        <dbReference type="PROSITE" id="PS51900"/>
    </source>
</evidence>
<dbReference type="SUPFAM" id="SSF56349">
    <property type="entry name" value="DNA breaking-rejoining enzymes"/>
    <property type="match status" value="1"/>
</dbReference>
<dbReference type="CDD" id="cd00796">
    <property type="entry name" value="INT_Rci_Hp1_C"/>
    <property type="match status" value="1"/>
</dbReference>
<evidence type="ECO:0000256" key="3">
    <source>
        <dbReference type="ARBA" id="ARBA00023125"/>
    </source>
</evidence>
<dbReference type="Pfam" id="PF13356">
    <property type="entry name" value="Arm-DNA-bind_3"/>
    <property type="match status" value="1"/>
</dbReference>
<proteinExistence type="inferred from homology"/>
<sequence>MKLTKRAIDALVAGEQRYVLWDAELKGLGVRVEPTGAKSFILRYRAGGRGSAKRYVTLGRYGVITPEEARRSARDHLGSVARGSDPALEKARQKAAATIAHVAERFLAEHVTPKRKAATIASYRHALIARIVPEFGSLRAEAVTRADVARLHGRLSAQPATANYVLAVLSSLYSWCDRQGLVPEGFNPVVRVDRFRQQGRERYLTSQELQRLGTTLREAETVGLPWAIEARGPKAKHLARPENQRTVLDPGAVAAIRLLILTGARLREILHLRWQEIDFERGLAFLPDSKTGRKTLTLSGPALRILSSLPRTESPFVIAGIKEGRPRVDLQRPWAAICRSADLPGVRLHDLRHTFASVGAGESLGLPIVGKLLGHTQPQTTARYAHLDANPLRQAADLIASRLVDAMGLHRVELGTKNDEL</sequence>
<keyword evidence="2" id="KW-0229">DNA integration</keyword>
<name>A0ABT8AN66_9HYPH</name>
<dbReference type="InterPro" id="IPR050808">
    <property type="entry name" value="Phage_Integrase"/>
</dbReference>
<dbReference type="EMBL" id="JAUFPT010000032">
    <property type="protein sequence ID" value="MDN3571281.1"/>
    <property type="molecule type" value="Genomic_DNA"/>
</dbReference>
<dbReference type="InterPro" id="IPR013762">
    <property type="entry name" value="Integrase-like_cat_sf"/>
</dbReference>
<dbReference type="PROSITE" id="PS51900">
    <property type="entry name" value="CB"/>
    <property type="match status" value="1"/>
</dbReference>
<dbReference type="RefSeq" id="WP_238284652.1">
    <property type="nucleotide sequence ID" value="NZ_BPQS01000001.1"/>
</dbReference>
<dbReference type="Gene3D" id="1.10.150.130">
    <property type="match status" value="1"/>
</dbReference>
<dbReference type="InterPro" id="IPR010998">
    <property type="entry name" value="Integrase_recombinase_N"/>
</dbReference>
<dbReference type="InterPro" id="IPR025166">
    <property type="entry name" value="Integrase_DNA_bind_dom"/>
</dbReference>
<dbReference type="Gene3D" id="3.30.160.390">
    <property type="entry name" value="Integrase, DNA-binding domain"/>
    <property type="match status" value="1"/>
</dbReference>
<keyword evidence="3 5" id="KW-0238">DNA-binding</keyword>
<keyword evidence="9" id="KW-1185">Reference proteome</keyword>
<dbReference type="PROSITE" id="PS51898">
    <property type="entry name" value="TYR_RECOMBINASE"/>
    <property type="match status" value="1"/>
</dbReference>
<gene>
    <name evidence="8" type="ORF">QWZ18_11685</name>
</gene>
<feature type="domain" description="Tyr recombinase" evidence="6">
    <location>
        <begin position="223"/>
        <end position="397"/>
    </location>
</feature>
<dbReference type="Gene3D" id="1.10.443.10">
    <property type="entry name" value="Intergrase catalytic core"/>
    <property type="match status" value="1"/>
</dbReference>
<dbReference type="PANTHER" id="PTHR30629">
    <property type="entry name" value="PROPHAGE INTEGRASE"/>
    <property type="match status" value="1"/>
</dbReference>
<reference evidence="9" key="1">
    <citation type="journal article" date="2019" name="Int. J. Syst. Evol. Microbiol.">
        <title>The Global Catalogue of Microorganisms (GCM) 10K type strain sequencing project: providing services to taxonomists for standard genome sequencing and annotation.</title>
        <authorList>
            <consortium name="The Broad Institute Genomics Platform"/>
            <consortium name="The Broad Institute Genome Sequencing Center for Infectious Disease"/>
            <person name="Wu L."/>
            <person name="Ma J."/>
        </authorList>
    </citation>
    <scope>NUCLEOTIDE SEQUENCE [LARGE SCALE GENOMIC DNA]</scope>
    <source>
        <strain evidence="9">CECT 7806</strain>
    </source>
</reference>
<dbReference type="InterPro" id="IPR044068">
    <property type="entry name" value="CB"/>
</dbReference>
<dbReference type="InterPro" id="IPR002104">
    <property type="entry name" value="Integrase_catalytic"/>
</dbReference>
<evidence type="ECO:0000256" key="2">
    <source>
        <dbReference type="ARBA" id="ARBA00022908"/>
    </source>
</evidence>
<dbReference type="InterPro" id="IPR038488">
    <property type="entry name" value="Integrase_DNA-bd_sf"/>
</dbReference>
<evidence type="ECO:0000313" key="8">
    <source>
        <dbReference type="EMBL" id="MDN3571281.1"/>
    </source>
</evidence>
<evidence type="ECO:0000259" key="6">
    <source>
        <dbReference type="PROSITE" id="PS51898"/>
    </source>
</evidence>
<accession>A0ABT8AN66</accession>
<dbReference type="Pfam" id="PF00589">
    <property type="entry name" value="Phage_integrase"/>
    <property type="match status" value="1"/>
</dbReference>
<organism evidence="8 9">
    <name type="scientific">Methylobacterium longum</name>
    <dbReference type="NCBI Taxonomy" id="767694"/>
    <lineage>
        <taxon>Bacteria</taxon>
        <taxon>Pseudomonadati</taxon>
        <taxon>Pseudomonadota</taxon>
        <taxon>Alphaproteobacteria</taxon>
        <taxon>Hyphomicrobiales</taxon>
        <taxon>Methylobacteriaceae</taxon>
        <taxon>Methylobacterium</taxon>
    </lineage>
</organism>
<evidence type="ECO:0000256" key="1">
    <source>
        <dbReference type="ARBA" id="ARBA00008857"/>
    </source>
</evidence>